<evidence type="ECO:0000313" key="2">
    <source>
        <dbReference type="EMBL" id="HGQ86021.1"/>
    </source>
</evidence>
<evidence type="ECO:0000259" key="1">
    <source>
        <dbReference type="Pfam" id="PF08241"/>
    </source>
</evidence>
<dbReference type="GO" id="GO:0008757">
    <property type="term" value="F:S-adenosylmethionine-dependent methyltransferase activity"/>
    <property type="evidence" value="ECO:0007669"/>
    <property type="project" value="InterPro"/>
</dbReference>
<gene>
    <name evidence="2" type="ORF">ENT66_06890</name>
</gene>
<name>A0A7C4NU07_9BACT</name>
<dbReference type="Gene3D" id="3.40.50.150">
    <property type="entry name" value="Vaccinia Virus protein VP39"/>
    <property type="match status" value="1"/>
</dbReference>
<dbReference type="Pfam" id="PF08241">
    <property type="entry name" value="Methyltransf_11"/>
    <property type="match status" value="1"/>
</dbReference>
<dbReference type="InterPro" id="IPR013216">
    <property type="entry name" value="Methyltransf_11"/>
</dbReference>
<keyword evidence="2" id="KW-0489">Methyltransferase</keyword>
<feature type="domain" description="Methyltransferase type 11" evidence="1">
    <location>
        <begin position="4"/>
        <end position="52"/>
    </location>
</feature>
<organism evidence="2">
    <name type="scientific">Thermodesulfobacterium geofontis</name>
    <dbReference type="NCBI Taxonomy" id="1295609"/>
    <lineage>
        <taxon>Bacteria</taxon>
        <taxon>Pseudomonadati</taxon>
        <taxon>Thermodesulfobacteriota</taxon>
        <taxon>Thermodesulfobacteria</taxon>
        <taxon>Thermodesulfobacteriales</taxon>
        <taxon>Thermodesulfobacteriaceae</taxon>
        <taxon>Thermodesulfobacterium</taxon>
    </lineage>
</organism>
<reference evidence="2" key="1">
    <citation type="journal article" date="2020" name="mSystems">
        <title>Genome- and Community-Level Interaction Insights into Carbon Utilization and Element Cycling Functions of Hydrothermarchaeota in Hydrothermal Sediment.</title>
        <authorList>
            <person name="Zhou Z."/>
            <person name="Liu Y."/>
            <person name="Xu W."/>
            <person name="Pan J."/>
            <person name="Luo Z.H."/>
            <person name="Li M."/>
        </authorList>
    </citation>
    <scope>NUCLEOTIDE SEQUENCE [LARGE SCALE GENOMIC DNA]</scope>
    <source>
        <strain evidence="2">SpSt-6</strain>
    </source>
</reference>
<dbReference type="InterPro" id="IPR029063">
    <property type="entry name" value="SAM-dependent_MTases_sf"/>
</dbReference>
<dbReference type="GO" id="GO:0032259">
    <property type="term" value="P:methylation"/>
    <property type="evidence" value="ECO:0007669"/>
    <property type="project" value="UniProtKB-KW"/>
</dbReference>
<proteinExistence type="predicted"/>
<accession>A0A7C4NU07</accession>
<dbReference type="AlphaFoldDB" id="A0A7C4NU07"/>
<dbReference type="EMBL" id="DSZN01000108">
    <property type="protein sequence ID" value="HGQ86021.1"/>
    <property type="molecule type" value="Genomic_DNA"/>
</dbReference>
<keyword evidence="2" id="KW-0808">Transferase</keyword>
<comment type="caution">
    <text evidence="2">The sequence shown here is derived from an EMBL/GenBank/DDBJ whole genome shotgun (WGS) entry which is preliminary data.</text>
</comment>
<protein>
    <submittedName>
        <fullName evidence="2">Class I SAM-dependent methyltransferase</fullName>
    </submittedName>
</protein>
<dbReference type="SUPFAM" id="SSF53335">
    <property type="entry name" value="S-adenosyl-L-methionine-dependent methyltransferases"/>
    <property type="match status" value="1"/>
</dbReference>
<sequence length="129" mass="15252">MLKLCDMHNLPYSNEFFDCMLAFHVIYHTNREGIRRVISEIYRVLKKDGECFLTFNSKFSKSFNNPNNILLEDGTVIKKEGIEAGIPHYYVDKEEVLELMNNFEIISFKYVEEILPKRSNKFFVLATKK</sequence>